<dbReference type="SMART" id="SM01321">
    <property type="entry name" value="Y1_Tnp"/>
    <property type="match status" value="1"/>
</dbReference>
<organism evidence="3 4">
    <name type="scientific">Aquisphaera giovannonii</name>
    <dbReference type="NCBI Taxonomy" id="406548"/>
    <lineage>
        <taxon>Bacteria</taxon>
        <taxon>Pseudomonadati</taxon>
        <taxon>Planctomycetota</taxon>
        <taxon>Planctomycetia</taxon>
        <taxon>Isosphaerales</taxon>
        <taxon>Isosphaeraceae</taxon>
        <taxon>Aquisphaera</taxon>
    </lineage>
</organism>
<dbReference type="PANTHER" id="PTHR34322:SF2">
    <property type="entry name" value="TRANSPOSASE IS200-LIKE DOMAIN-CONTAINING PROTEIN"/>
    <property type="match status" value="1"/>
</dbReference>
<dbReference type="AlphaFoldDB" id="A0A5B9WAX9"/>
<feature type="compositionally biased region" description="Basic residues" evidence="1">
    <location>
        <begin position="220"/>
        <end position="230"/>
    </location>
</feature>
<sequence>MGRPPRPIDDDLVYHAINRGNNRADVFDDDDDRRAFLDALAKTRERYPFRLLGYCLMTNHFHLLLKPEPGRSISRILQSITVAHTWRYHRRHRSSGHVWQGRFRGPVVQDGDHLLTVLRYIEANPLRAGMVSDPADYPWSSFLQHGLGRPDGLLSPFPEWDDLGATESARRKRWAAKVRAAQKQDELDAIRASLRSGRPYGDAAWGERMAARLGIDPHPRPRGRPPKAMP</sequence>
<evidence type="ECO:0000259" key="2">
    <source>
        <dbReference type="SMART" id="SM01321"/>
    </source>
</evidence>
<dbReference type="InterPro" id="IPR002686">
    <property type="entry name" value="Transposase_17"/>
</dbReference>
<dbReference type="Pfam" id="PF01797">
    <property type="entry name" value="Y1_Tnp"/>
    <property type="match status" value="1"/>
</dbReference>
<protein>
    <submittedName>
        <fullName evidence="3">Transposase IS200 like protein</fullName>
    </submittedName>
</protein>
<evidence type="ECO:0000313" key="4">
    <source>
        <dbReference type="Proteomes" id="UP000324233"/>
    </source>
</evidence>
<dbReference type="GO" id="GO:0003677">
    <property type="term" value="F:DNA binding"/>
    <property type="evidence" value="ECO:0007669"/>
    <property type="project" value="InterPro"/>
</dbReference>
<accession>A0A5B9WAX9</accession>
<dbReference type="EMBL" id="CP042997">
    <property type="protein sequence ID" value="QEH37736.1"/>
    <property type="molecule type" value="Genomic_DNA"/>
</dbReference>
<dbReference type="OrthoDB" id="277009at2"/>
<dbReference type="KEGG" id="agv:OJF2_63270"/>
<reference evidence="3 4" key="1">
    <citation type="submission" date="2019-08" db="EMBL/GenBank/DDBJ databases">
        <title>Deep-cultivation of Planctomycetes and their phenomic and genomic characterization uncovers novel biology.</title>
        <authorList>
            <person name="Wiegand S."/>
            <person name="Jogler M."/>
            <person name="Boedeker C."/>
            <person name="Pinto D."/>
            <person name="Vollmers J."/>
            <person name="Rivas-Marin E."/>
            <person name="Kohn T."/>
            <person name="Peeters S.H."/>
            <person name="Heuer A."/>
            <person name="Rast P."/>
            <person name="Oberbeckmann S."/>
            <person name="Bunk B."/>
            <person name="Jeske O."/>
            <person name="Meyerdierks A."/>
            <person name="Storesund J.E."/>
            <person name="Kallscheuer N."/>
            <person name="Luecker S."/>
            <person name="Lage O.M."/>
            <person name="Pohl T."/>
            <person name="Merkel B.J."/>
            <person name="Hornburger P."/>
            <person name="Mueller R.-W."/>
            <person name="Bruemmer F."/>
            <person name="Labrenz M."/>
            <person name="Spormann A.M."/>
            <person name="Op den Camp H."/>
            <person name="Overmann J."/>
            <person name="Amann R."/>
            <person name="Jetten M.S.M."/>
            <person name="Mascher T."/>
            <person name="Medema M.H."/>
            <person name="Devos D.P."/>
            <person name="Kaster A.-K."/>
            <person name="Ovreas L."/>
            <person name="Rohde M."/>
            <person name="Galperin M.Y."/>
            <person name="Jogler C."/>
        </authorList>
    </citation>
    <scope>NUCLEOTIDE SEQUENCE [LARGE SCALE GENOMIC DNA]</scope>
    <source>
        <strain evidence="3 4">OJF2</strain>
    </source>
</reference>
<dbReference type="PANTHER" id="PTHR34322">
    <property type="entry name" value="TRANSPOSASE, Y1_TNP DOMAIN-CONTAINING"/>
    <property type="match status" value="1"/>
</dbReference>
<dbReference type="InterPro" id="IPR036515">
    <property type="entry name" value="Transposase_17_sf"/>
</dbReference>
<dbReference type="Proteomes" id="UP000324233">
    <property type="component" value="Chromosome"/>
</dbReference>
<keyword evidence="4" id="KW-1185">Reference proteome</keyword>
<dbReference type="GO" id="GO:0004803">
    <property type="term" value="F:transposase activity"/>
    <property type="evidence" value="ECO:0007669"/>
    <property type="project" value="InterPro"/>
</dbReference>
<evidence type="ECO:0000256" key="1">
    <source>
        <dbReference type="SAM" id="MobiDB-lite"/>
    </source>
</evidence>
<dbReference type="GO" id="GO:0006313">
    <property type="term" value="P:DNA transposition"/>
    <property type="evidence" value="ECO:0007669"/>
    <property type="project" value="InterPro"/>
</dbReference>
<dbReference type="SUPFAM" id="SSF143422">
    <property type="entry name" value="Transposase IS200-like"/>
    <property type="match status" value="1"/>
</dbReference>
<gene>
    <name evidence="3" type="ORF">OJF2_63270</name>
</gene>
<dbReference type="RefSeq" id="WP_148597257.1">
    <property type="nucleotide sequence ID" value="NZ_CP042997.1"/>
</dbReference>
<dbReference type="Gene3D" id="3.30.70.1290">
    <property type="entry name" value="Transposase IS200-like"/>
    <property type="match status" value="1"/>
</dbReference>
<proteinExistence type="predicted"/>
<evidence type="ECO:0000313" key="3">
    <source>
        <dbReference type="EMBL" id="QEH37736.1"/>
    </source>
</evidence>
<feature type="region of interest" description="Disordered" evidence="1">
    <location>
        <begin position="211"/>
        <end position="230"/>
    </location>
</feature>
<dbReference type="NCBIfam" id="NF047646">
    <property type="entry name" value="REP_Tyr_transpos"/>
    <property type="match status" value="1"/>
</dbReference>
<name>A0A5B9WAX9_9BACT</name>
<feature type="domain" description="Transposase IS200-like" evidence="2">
    <location>
        <begin position="9"/>
        <end position="124"/>
    </location>
</feature>